<feature type="transmembrane region" description="Helical" evidence="7">
    <location>
        <begin position="233"/>
        <end position="256"/>
    </location>
</feature>
<dbReference type="EMBL" id="WKPJ01000004">
    <property type="protein sequence ID" value="MSA88671.1"/>
    <property type="molecule type" value="Genomic_DNA"/>
</dbReference>
<feature type="transmembrane region" description="Helical" evidence="7">
    <location>
        <begin position="130"/>
        <end position="150"/>
    </location>
</feature>
<dbReference type="AlphaFoldDB" id="A0A6N7S476"/>
<feature type="domain" description="ABC transmembrane type-1" evidence="8">
    <location>
        <begin position="67"/>
        <end position="256"/>
    </location>
</feature>
<evidence type="ECO:0000256" key="6">
    <source>
        <dbReference type="ARBA" id="ARBA00023136"/>
    </source>
</evidence>
<evidence type="ECO:0000256" key="7">
    <source>
        <dbReference type="RuleBase" id="RU363032"/>
    </source>
</evidence>
<feature type="transmembrane region" description="Helical" evidence="7">
    <location>
        <begin position="192"/>
        <end position="213"/>
    </location>
</feature>
<keyword evidence="3" id="KW-1003">Cell membrane</keyword>
<dbReference type="EMBL" id="WKPI01000003">
    <property type="protein sequence ID" value="MSC32218.1"/>
    <property type="molecule type" value="Genomic_DNA"/>
</dbReference>
<evidence type="ECO:0000313" key="11">
    <source>
        <dbReference type="Proteomes" id="UP000433575"/>
    </source>
</evidence>
<comment type="caution">
    <text evidence="9">The sequence shown here is derived from an EMBL/GenBank/DDBJ whole genome shotgun (WGS) entry which is preliminary data.</text>
</comment>
<gene>
    <name evidence="10" type="ORF">GKD88_03690</name>
    <name evidence="9" type="ORF">GKE08_04960</name>
</gene>
<evidence type="ECO:0000256" key="1">
    <source>
        <dbReference type="ARBA" id="ARBA00004651"/>
    </source>
</evidence>
<dbReference type="InterPro" id="IPR050366">
    <property type="entry name" value="BP-dependent_transpt_permease"/>
</dbReference>
<dbReference type="InterPro" id="IPR000515">
    <property type="entry name" value="MetI-like"/>
</dbReference>
<feature type="transmembrane region" description="Helical" evidence="7">
    <location>
        <begin position="106"/>
        <end position="124"/>
    </location>
</feature>
<evidence type="ECO:0000313" key="9">
    <source>
        <dbReference type="EMBL" id="MSA88671.1"/>
    </source>
</evidence>
<evidence type="ECO:0000256" key="5">
    <source>
        <dbReference type="ARBA" id="ARBA00022989"/>
    </source>
</evidence>
<dbReference type="OrthoDB" id="9797852at2"/>
<protein>
    <submittedName>
        <fullName evidence="9">ABC transporter permease subunit</fullName>
    </submittedName>
</protein>
<dbReference type="Gene3D" id="1.10.3720.10">
    <property type="entry name" value="MetI-like"/>
    <property type="match status" value="1"/>
</dbReference>
<dbReference type="RefSeq" id="WP_154238169.1">
    <property type="nucleotide sequence ID" value="NZ_CALJPI010000144.1"/>
</dbReference>
<keyword evidence="6 7" id="KW-0472">Membrane</keyword>
<evidence type="ECO:0000259" key="8">
    <source>
        <dbReference type="PROSITE" id="PS50928"/>
    </source>
</evidence>
<dbReference type="Proteomes" id="UP000480929">
    <property type="component" value="Unassembled WGS sequence"/>
</dbReference>
<feature type="transmembrane region" description="Helical" evidence="7">
    <location>
        <begin position="70"/>
        <end position="94"/>
    </location>
</feature>
<dbReference type="GO" id="GO:0005886">
    <property type="term" value="C:plasma membrane"/>
    <property type="evidence" value="ECO:0007669"/>
    <property type="project" value="UniProtKB-SubCell"/>
</dbReference>
<keyword evidence="12" id="KW-1185">Reference proteome</keyword>
<evidence type="ECO:0000256" key="3">
    <source>
        <dbReference type="ARBA" id="ARBA00022475"/>
    </source>
</evidence>
<sequence length="269" mass="28712">MKKHSSLLPGLLLVALILAMCLISFFWLPMDPNKMDTANRFALPTFSHWLGTDQFGRDVLSRVMIASRSALLVGLGSVSVGAAAGLLLGSLAAMAGPRLQALIMRIIDGFMAFPGILLAMMLVAVLGKGLINSVIAIGIFMIPSFSRLVYSMILENKTRLYVKAARSYGCRSGQIVISHIFPDMLPRLITQFSSAVGGAILTESSLSFLGLGIQPPSASWGLMLSEARQFVLSYPFLAVAPGAVLLVAALGFNLVGDGLNDRLVKRGSR</sequence>
<dbReference type="Pfam" id="PF00528">
    <property type="entry name" value="BPD_transp_1"/>
    <property type="match status" value="1"/>
</dbReference>
<proteinExistence type="inferred from homology"/>
<keyword evidence="5 7" id="KW-1133">Transmembrane helix</keyword>
<comment type="subcellular location">
    <subcellularLocation>
        <location evidence="1 7">Cell membrane</location>
        <topology evidence="1 7">Multi-pass membrane protein</topology>
    </subcellularLocation>
</comment>
<dbReference type="PANTHER" id="PTHR43386">
    <property type="entry name" value="OLIGOPEPTIDE TRANSPORT SYSTEM PERMEASE PROTEIN APPC"/>
    <property type="match status" value="1"/>
</dbReference>
<keyword evidence="4 7" id="KW-0812">Transmembrane</keyword>
<dbReference type="GO" id="GO:0055085">
    <property type="term" value="P:transmembrane transport"/>
    <property type="evidence" value="ECO:0007669"/>
    <property type="project" value="InterPro"/>
</dbReference>
<dbReference type="SUPFAM" id="SSF161098">
    <property type="entry name" value="MetI-like"/>
    <property type="match status" value="1"/>
</dbReference>
<dbReference type="PROSITE" id="PS50928">
    <property type="entry name" value="ABC_TM1"/>
    <property type="match status" value="1"/>
</dbReference>
<dbReference type="InterPro" id="IPR035906">
    <property type="entry name" value="MetI-like_sf"/>
</dbReference>
<dbReference type="PANTHER" id="PTHR43386:SF25">
    <property type="entry name" value="PEPTIDE ABC TRANSPORTER PERMEASE PROTEIN"/>
    <property type="match status" value="1"/>
</dbReference>
<keyword evidence="2 7" id="KW-0813">Transport</keyword>
<dbReference type="Proteomes" id="UP000433575">
    <property type="component" value="Unassembled WGS sequence"/>
</dbReference>
<feature type="transmembrane region" description="Helical" evidence="7">
    <location>
        <begin position="7"/>
        <end position="28"/>
    </location>
</feature>
<evidence type="ECO:0000256" key="2">
    <source>
        <dbReference type="ARBA" id="ARBA00022448"/>
    </source>
</evidence>
<accession>A0A6N7S476</accession>
<organism evidence="9 11">
    <name type="scientific">Holdemania massiliensis</name>
    <dbReference type="NCBI Taxonomy" id="1468449"/>
    <lineage>
        <taxon>Bacteria</taxon>
        <taxon>Bacillati</taxon>
        <taxon>Bacillota</taxon>
        <taxon>Erysipelotrichia</taxon>
        <taxon>Erysipelotrichales</taxon>
        <taxon>Erysipelotrichaceae</taxon>
        <taxon>Holdemania</taxon>
    </lineage>
</organism>
<comment type="similarity">
    <text evidence="7">Belongs to the binding-protein-dependent transport system permease family.</text>
</comment>
<evidence type="ECO:0000313" key="12">
    <source>
        <dbReference type="Proteomes" id="UP000480929"/>
    </source>
</evidence>
<evidence type="ECO:0000313" key="10">
    <source>
        <dbReference type="EMBL" id="MSC32218.1"/>
    </source>
</evidence>
<dbReference type="CDD" id="cd06261">
    <property type="entry name" value="TM_PBP2"/>
    <property type="match status" value="1"/>
</dbReference>
<name>A0A6N7S476_9FIRM</name>
<reference evidence="11 12" key="1">
    <citation type="journal article" date="2019" name="Nat. Med.">
        <title>A library of human gut bacterial isolates paired with longitudinal multiomics data enables mechanistic microbiome research.</title>
        <authorList>
            <person name="Poyet M."/>
            <person name="Groussin M."/>
            <person name="Gibbons S.M."/>
            <person name="Avila-Pacheco J."/>
            <person name="Jiang X."/>
            <person name="Kearney S.M."/>
            <person name="Perrotta A.R."/>
            <person name="Berdy B."/>
            <person name="Zhao S."/>
            <person name="Lieberman T.D."/>
            <person name="Swanson P.K."/>
            <person name="Smith M."/>
            <person name="Roesemann S."/>
            <person name="Alexander J.E."/>
            <person name="Rich S.A."/>
            <person name="Livny J."/>
            <person name="Vlamakis H."/>
            <person name="Clish C."/>
            <person name="Bullock K."/>
            <person name="Deik A."/>
            <person name="Scott J."/>
            <person name="Pierce K.A."/>
            <person name="Xavier R.J."/>
            <person name="Alm E.J."/>
        </authorList>
    </citation>
    <scope>NUCLEOTIDE SEQUENCE [LARGE SCALE GENOMIC DNA]</scope>
    <source>
        <strain evidence="9 11">BIOML-A4</strain>
        <strain evidence="10 12">BIOML-A5</strain>
    </source>
</reference>
<evidence type="ECO:0000256" key="4">
    <source>
        <dbReference type="ARBA" id="ARBA00022692"/>
    </source>
</evidence>